<dbReference type="Gene3D" id="3.90.190.10">
    <property type="entry name" value="Protein tyrosine phosphatase superfamily"/>
    <property type="match status" value="1"/>
</dbReference>
<dbReference type="Proteomes" id="UP001597206">
    <property type="component" value="Unassembled WGS sequence"/>
</dbReference>
<dbReference type="GO" id="GO:0016740">
    <property type="term" value="F:transferase activity"/>
    <property type="evidence" value="ECO:0007669"/>
    <property type="project" value="UniProtKB-KW"/>
</dbReference>
<name>A0ABW3PN60_9PROT</name>
<gene>
    <name evidence="2" type="ORF">ACFQ2T_14555</name>
</gene>
<dbReference type="InterPro" id="IPR005939">
    <property type="entry name" value="BLH_phosphatase-like"/>
</dbReference>
<evidence type="ECO:0000313" key="3">
    <source>
        <dbReference type="Proteomes" id="UP001597206"/>
    </source>
</evidence>
<dbReference type="NCBIfam" id="TIGR01244">
    <property type="entry name" value="TIGR01244 family sulfur transferase"/>
    <property type="match status" value="1"/>
</dbReference>
<dbReference type="EMBL" id="JBHTLN010000007">
    <property type="protein sequence ID" value="MFD1123735.1"/>
    <property type="molecule type" value="Genomic_DNA"/>
</dbReference>
<proteinExistence type="predicted"/>
<protein>
    <submittedName>
        <fullName evidence="2">TIGR01244 family sulfur transferase</fullName>
    </submittedName>
</protein>
<dbReference type="InterPro" id="IPR029021">
    <property type="entry name" value="Prot-tyrosine_phosphatase-like"/>
</dbReference>
<dbReference type="SUPFAM" id="SSF52799">
    <property type="entry name" value="(Phosphotyrosine protein) phosphatases II"/>
    <property type="match status" value="1"/>
</dbReference>
<evidence type="ECO:0000313" key="2">
    <source>
        <dbReference type="EMBL" id="MFD1123735.1"/>
    </source>
</evidence>
<feature type="domain" description="Beta-lactamase hydrolase-like protein phosphatase-like" evidence="1">
    <location>
        <begin position="4"/>
        <end position="105"/>
    </location>
</feature>
<keyword evidence="2" id="KW-0808">Transferase</keyword>
<comment type="caution">
    <text evidence="2">The sequence shown here is derived from an EMBL/GenBank/DDBJ whole genome shotgun (WGS) entry which is preliminary data.</text>
</comment>
<reference evidence="3" key="1">
    <citation type="journal article" date="2019" name="Int. J. Syst. Evol. Microbiol.">
        <title>The Global Catalogue of Microorganisms (GCM) 10K type strain sequencing project: providing services to taxonomists for standard genome sequencing and annotation.</title>
        <authorList>
            <consortium name="The Broad Institute Genomics Platform"/>
            <consortium name="The Broad Institute Genome Sequencing Center for Infectious Disease"/>
            <person name="Wu L."/>
            <person name="Ma J."/>
        </authorList>
    </citation>
    <scope>NUCLEOTIDE SEQUENCE [LARGE SCALE GENOMIC DNA]</scope>
    <source>
        <strain evidence="3">CCUG 58411</strain>
    </source>
</reference>
<accession>A0ABW3PN60</accession>
<sequence>MEVKQIDQRFSVAGQLNEADLEEIADQGFKLVINFRPDGEGGESQPSSTVLAEKAQALGLQYAYIPVVPNQVQTGDVDQLRSFLEQHPGQALGFCRTGNRASNVYQQVLQSTSQASTGKPACCQPQNESQTLSSRVMDWIKR</sequence>
<dbReference type="Pfam" id="PF04273">
    <property type="entry name" value="BLH_phosphatase"/>
    <property type="match status" value="1"/>
</dbReference>
<dbReference type="RefSeq" id="WP_379035716.1">
    <property type="nucleotide sequence ID" value="NZ_JBHTLN010000007.1"/>
</dbReference>
<evidence type="ECO:0000259" key="1">
    <source>
        <dbReference type="Pfam" id="PF04273"/>
    </source>
</evidence>
<keyword evidence="3" id="KW-1185">Reference proteome</keyword>
<organism evidence="2 3">
    <name type="scientific">Methylophilus flavus</name>
    <dbReference type="NCBI Taxonomy" id="640084"/>
    <lineage>
        <taxon>Bacteria</taxon>
        <taxon>Pseudomonadati</taxon>
        <taxon>Pseudomonadota</taxon>
        <taxon>Betaproteobacteria</taxon>
        <taxon>Nitrosomonadales</taxon>
        <taxon>Methylophilaceae</taxon>
        <taxon>Methylophilus</taxon>
    </lineage>
</organism>